<dbReference type="STRING" id="930128.SAMN05192532_101404"/>
<feature type="transmembrane region" description="Helical" evidence="1">
    <location>
        <begin position="239"/>
        <end position="259"/>
    </location>
</feature>
<dbReference type="Pfam" id="PF09577">
    <property type="entry name" value="Spore_YpjB"/>
    <property type="match status" value="1"/>
</dbReference>
<keyword evidence="1" id="KW-0812">Transmembrane</keyword>
<dbReference type="OrthoDB" id="2988195at2"/>
<reference evidence="2 3" key="1">
    <citation type="submission" date="2016-10" db="EMBL/GenBank/DDBJ databases">
        <authorList>
            <person name="de Groot N.N."/>
        </authorList>
    </citation>
    <scope>NUCLEOTIDE SEQUENCE [LARGE SCALE GENOMIC DNA]</scope>
    <source>
        <strain evidence="2 3">DSM 23995</strain>
    </source>
</reference>
<name>A0A1I1ZUS9_9BACI</name>
<proteinExistence type="predicted"/>
<evidence type="ECO:0000313" key="3">
    <source>
        <dbReference type="Proteomes" id="UP000199516"/>
    </source>
</evidence>
<accession>A0A1I1ZUS9</accession>
<dbReference type="AlphaFoldDB" id="A0A1I1ZUS9"/>
<sequence>MNDTGCSVLKSCKFVCRVLVCGGLVFMLGLGQTIAEETSETTKLNTVAEKAKVLEQLIKDGEYEEAKQIYNWMKEQWPTVNFEAHQLNVHQMAELLRAFERTSESVTSVDAAQHIRLRYATSFRLALDAAISEHHPLWKKYAEHSLTILDKVEDHLMQGQKEAALQAYQEWRRQFEVIRSAVYIGEEEGYAPFASYLSYLDNHSKWIEKEDPQDIKELRKKVTQLINGDYEKSNVDPSLWLVIITIGSVIVSSLTYTGWKKYKGEKSRQQLRD</sequence>
<dbReference type="InterPro" id="IPR014231">
    <property type="entry name" value="Spore_YpjB"/>
</dbReference>
<dbReference type="EMBL" id="FONT01000001">
    <property type="protein sequence ID" value="SFE34300.1"/>
    <property type="molecule type" value="Genomic_DNA"/>
</dbReference>
<dbReference type="Proteomes" id="UP000199516">
    <property type="component" value="Unassembled WGS sequence"/>
</dbReference>
<organism evidence="2 3">
    <name type="scientific">Alteribacillus iranensis</name>
    <dbReference type="NCBI Taxonomy" id="930128"/>
    <lineage>
        <taxon>Bacteria</taxon>
        <taxon>Bacillati</taxon>
        <taxon>Bacillota</taxon>
        <taxon>Bacilli</taxon>
        <taxon>Bacillales</taxon>
        <taxon>Bacillaceae</taxon>
        <taxon>Alteribacillus</taxon>
    </lineage>
</organism>
<evidence type="ECO:0000313" key="2">
    <source>
        <dbReference type="EMBL" id="SFE34300.1"/>
    </source>
</evidence>
<keyword evidence="1" id="KW-0472">Membrane</keyword>
<evidence type="ECO:0000256" key="1">
    <source>
        <dbReference type="SAM" id="Phobius"/>
    </source>
</evidence>
<dbReference type="RefSeq" id="WP_091656654.1">
    <property type="nucleotide sequence ID" value="NZ_FONT01000001.1"/>
</dbReference>
<keyword evidence="3" id="KW-1185">Reference proteome</keyword>
<keyword evidence="1" id="KW-1133">Transmembrane helix</keyword>
<protein>
    <submittedName>
        <fullName evidence="2">Sporulation protein YpjB</fullName>
    </submittedName>
</protein>
<gene>
    <name evidence="2" type="ORF">SAMN05192532_101404</name>
</gene>